<gene>
    <name evidence="4" type="ORF">OCH239_19080</name>
</gene>
<dbReference type="eggNOG" id="COG0300">
    <property type="taxonomic scope" value="Bacteria"/>
</dbReference>
<dbReference type="PANTHER" id="PTHR44196:SF1">
    <property type="entry name" value="DEHYDROGENASE_REDUCTASE SDR FAMILY MEMBER 7B"/>
    <property type="match status" value="1"/>
</dbReference>
<organism evidence="4 5">
    <name type="scientific">Roseivivax halodurans JCM 10272</name>
    <dbReference type="NCBI Taxonomy" id="1449350"/>
    <lineage>
        <taxon>Bacteria</taxon>
        <taxon>Pseudomonadati</taxon>
        <taxon>Pseudomonadota</taxon>
        <taxon>Alphaproteobacteria</taxon>
        <taxon>Rhodobacterales</taxon>
        <taxon>Roseobacteraceae</taxon>
        <taxon>Roseivivax</taxon>
    </lineage>
</organism>
<dbReference type="PATRIC" id="fig|1449350.3.peg.1720"/>
<dbReference type="InterPro" id="IPR020904">
    <property type="entry name" value="Sc_DH/Rdtase_CS"/>
</dbReference>
<protein>
    <submittedName>
        <fullName evidence="4">Short-chain dehydrogenase</fullName>
    </submittedName>
</protein>
<evidence type="ECO:0000259" key="3">
    <source>
        <dbReference type="SMART" id="SM00822"/>
    </source>
</evidence>
<feature type="domain" description="Ketoreductase" evidence="3">
    <location>
        <begin position="7"/>
        <end position="184"/>
    </location>
</feature>
<dbReference type="GO" id="GO:0016491">
    <property type="term" value="F:oxidoreductase activity"/>
    <property type="evidence" value="ECO:0007669"/>
    <property type="project" value="UniProtKB-KW"/>
</dbReference>
<keyword evidence="5" id="KW-1185">Reference proteome</keyword>
<comment type="similarity">
    <text evidence="1">Belongs to the short-chain dehydrogenases/reductases (SDR) family.</text>
</comment>
<dbReference type="EMBL" id="JALZ01000007">
    <property type="protein sequence ID" value="ETX14906.1"/>
    <property type="molecule type" value="Genomic_DNA"/>
</dbReference>
<evidence type="ECO:0000313" key="5">
    <source>
        <dbReference type="Proteomes" id="UP000022447"/>
    </source>
</evidence>
<dbReference type="PRINTS" id="PR00081">
    <property type="entry name" value="GDHRDH"/>
</dbReference>
<dbReference type="GO" id="GO:0016020">
    <property type="term" value="C:membrane"/>
    <property type="evidence" value="ECO:0007669"/>
    <property type="project" value="TreeGrafter"/>
</dbReference>
<comment type="caution">
    <text evidence="4">The sequence shown here is derived from an EMBL/GenBank/DDBJ whole genome shotgun (WGS) entry which is preliminary data.</text>
</comment>
<dbReference type="PANTHER" id="PTHR44196">
    <property type="entry name" value="DEHYDROGENASE/REDUCTASE SDR FAMILY MEMBER 7B"/>
    <property type="match status" value="1"/>
</dbReference>
<keyword evidence="2" id="KW-0560">Oxidoreductase</keyword>
<dbReference type="AlphaFoldDB" id="X7EID6"/>
<accession>X7EID6</accession>
<reference evidence="4 5" key="1">
    <citation type="submission" date="2014-01" db="EMBL/GenBank/DDBJ databases">
        <title>Roseivivax halodurans JCM 10272 Genome Sequencing.</title>
        <authorList>
            <person name="Lai Q."/>
            <person name="Li G."/>
            <person name="Shao Z."/>
        </authorList>
    </citation>
    <scope>NUCLEOTIDE SEQUENCE [LARGE SCALE GENOMIC DNA]</scope>
    <source>
        <strain evidence="4 5">JCM 10272</strain>
    </source>
</reference>
<dbReference type="STRING" id="1449350.OCH239_19080"/>
<evidence type="ECO:0000313" key="4">
    <source>
        <dbReference type="EMBL" id="ETX14906.1"/>
    </source>
</evidence>
<dbReference type="Gene3D" id="3.40.50.720">
    <property type="entry name" value="NAD(P)-binding Rossmann-like Domain"/>
    <property type="match status" value="1"/>
</dbReference>
<dbReference type="InterPro" id="IPR002347">
    <property type="entry name" value="SDR_fam"/>
</dbReference>
<dbReference type="InterPro" id="IPR057326">
    <property type="entry name" value="KR_dom"/>
</dbReference>
<dbReference type="PROSITE" id="PS00061">
    <property type="entry name" value="ADH_SHORT"/>
    <property type="match status" value="1"/>
</dbReference>
<dbReference type="SUPFAM" id="SSF51735">
    <property type="entry name" value="NAD(P)-binding Rossmann-fold domains"/>
    <property type="match status" value="1"/>
</dbReference>
<dbReference type="RefSeq" id="WP_037260969.1">
    <property type="nucleotide sequence ID" value="NZ_JALZ01000007.1"/>
</dbReference>
<evidence type="ECO:0000256" key="1">
    <source>
        <dbReference type="ARBA" id="ARBA00006484"/>
    </source>
</evidence>
<dbReference type="Pfam" id="PF00106">
    <property type="entry name" value="adh_short"/>
    <property type="match status" value="1"/>
</dbReference>
<sequence>MTDLSGKTYWLIGASDGLGAALARKMSAEGVSLILSARSEDKLRDLAGDLPGEARALPLDVTDAEAVARAVEDAGEIDGVVFLAGVYWPFGADEWDAEKANTMADVNFTGAMRCMGEIVPRFVARDRGHIVLTGSLTGYRGLPGSVAYTASKAGVMAMAECMRCDLRKTGVKVQLVAPGFIRTRLTDKNDFKMPQIMEPEKAAGIVFDHMTSNKFQRAFPRPFSWALRGGQFLPESLYYRIMG</sequence>
<dbReference type="OrthoDB" id="335726at2"/>
<proteinExistence type="inferred from homology"/>
<name>X7EID6_9RHOB</name>
<dbReference type="SMART" id="SM00822">
    <property type="entry name" value="PKS_KR"/>
    <property type="match status" value="1"/>
</dbReference>
<dbReference type="InterPro" id="IPR036291">
    <property type="entry name" value="NAD(P)-bd_dom_sf"/>
</dbReference>
<evidence type="ECO:0000256" key="2">
    <source>
        <dbReference type="ARBA" id="ARBA00023002"/>
    </source>
</evidence>
<dbReference type="Proteomes" id="UP000022447">
    <property type="component" value="Unassembled WGS sequence"/>
</dbReference>